<dbReference type="InterPro" id="IPR036388">
    <property type="entry name" value="WH-like_DNA-bd_sf"/>
</dbReference>
<dbReference type="PANTHER" id="PTHR38600">
    <property type="entry name" value="TRANSCRIPTIONAL REGULATORY PROTEIN"/>
    <property type="match status" value="1"/>
</dbReference>
<dbReference type="InterPro" id="IPR036390">
    <property type="entry name" value="WH_DNA-bd_sf"/>
</dbReference>
<dbReference type="EMBL" id="NVUS01000028">
    <property type="protein sequence ID" value="PCI97613.1"/>
    <property type="molecule type" value="Genomic_DNA"/>
</dbReference>
<dbReference type="AlphaFoldDB" id="A0A2A4YS38"/>
<dbReference type="Pfam" id="PF12840">
    <property type="entry name" value="HTH_20"/>
    <property type="match status" value="1"/>
</dbReference>
<reference key="1">
    <citation type="submission" date="2017-08" db="EMBL/GenBank/DDBJ databases">
        <title>A dynamic microbial community with high functional redundancy inhabits the cold, oxic subseafloor aquifer.</title>
        <authorList>
            <person name="Tully B.J."/>
            <person name="Wheat C.G."/>
            <person name="Glazer B.T."/>
            <person name="Huber J.A."/>
        </authorList>
    </citation>
    <scope>NUCLEOTIDE SEQUENCE [LARGE SCALE GENOMIC DNA]</scope>
</reference>
<comment type="caution">
    <text evidence="2">The sequence shown here is derived from an EMBL/GenBank/DDBJ whole genome shotgun (WGS) entry which is preliminary data.</text>
</comment>
<reference evidence="2" key="2">
    <citation type="journal article" date="2018" name="ISME J.">
        <title>A dynamic microbial community with high functional redundancy inhabits the cold, oxic subseafloor aquifer.</title>
        <authorList>
            <person name="Tully B.J."/>
            <person name="Wheat C.G."/>
            <person name="Glazer B.T."/>
            <person name="Huber J.A."/>
        </authorList>
    </citation>
    <scope>NUCLEOTIDE SEQUENCE</scope>
    <source>
        <strain evidence="2">NORP83</strain>
    </source>
</reference>
<accession>A0A2A4YS38</accession>
<dbReference type="InterPro" id="IPR001845">
    <property type="entry name" value="HTH_ArsR_DNA-bd_dom"/>
</dbReference>
<dbReference type="CDD" id="cd00090">
    <property type="entry name" value="HTH_ARSR"/>
    <property type="match status" value="1"/>
</dbReference>
<dbReference type="InterPro" id="IPR011991">
    <property type="entry name" value="ArsR-like_HTH"/>
</dbReference>
<proteinExistence type="predicted"/>
<dbReference type="PROSITE" id="PS50987">
    <property type="entry name" value="HTH_ARSR_2"/>
    <property type="match status" value="1"/>
</dbReference>
<evidence type="ECO:0000313" key="2">
    <source>
        <dbReference type="EMBL" id="PCI97613.1"/>
    </source>
</evidence>
<dbReference type="SUPFAM" id="SSF46785">
    <property type="entry name" value="Winged helix' DNA-binding domain"/>
    <property type="match status" value="1"/>
</dbReference>
<protein>
    <submittedName>
        <fullName evidence="2">Transcriptional regulator</fullName>
    </submittedName>
</protein>
<sequence>MVTYKRNMDDVFKALADANRRKLLDALAIEDGQTLQQLQLALPDITRFGVMKHLKLLEAANLVSTRKIGRFKYHYLNPVPIAEISNRWIDKFTKHTATGMNRLKNQLETVTSKDKK</sequence>
<dbReference type="SMART" id="SM00418">
    <property type="entry name" value="HTH_ARSR"/>
    <property type="match status" value="1"/>
</dbReference>
<dbReference type="Gene3D" id="1.10.10.10">
    <property type="entry name" value="Winged helix-like DNA-binding domain superfamily/Winged helix DNA-binding domain"/>
    <property type="match status" value="1"/>
</dbReference>
<dbReference type="PRINTS" id="PR00778">
    <property type="entry name" value="HTHARSR"/>
</dbReference>
<dbReference type="GO" id="GO:0003700">
    <property type="term" value="F:DNA-binding transcription factor activity"/>
    <property type="evidence" value="ECO:0007669"/>
    <property type="project" value="InterPro"/>
</dbReference>
<name>A0A2A4YS38_9PROT</name>
<feature type="domain" description="HTH arsR-type" evidence="1">
    <location>
        <begin position="1"/>
        <end position="96"/>
    </location>
</feature>
<organism evidence="2">
    <name type="scientific">OCS116 cluster bacterium</name>
    <dbReference type="NCBI Taxonomy" id="2030921"/>
    <lineage>
        <taxon>Bacteria</taxon>
        <taxon>Pseudomonadati</taxon>
        <taxon>Pseudomonadota</taxon>
        <taxon>Alphaproteobacteria</taxon>
        <taxon>OCS116 cluster</taxon>
    </lineage>
</organism>
<gene>
    <name evidence="2" type="ORF">COB13_15460</name>
</gene>
<evidence type="ECO:0000259" key="1">
    <source>
        <dbReference type="PROSITE" id="PS50987"/>
    </source>
</evidence>
<dbReference type="PANTHER" id="PTHR38600:SF1">
    <property type="entry name" value="TRANSCRIPTIONAL REGULATORY PROTEIN"/>
    <property type="match status" value="1"/>
</dbReference>